<dbReference type="SUPFAM" id="SSF54593">
    <property type="entry name" value="Glyoxalase/Bleomycin resistance protein/Dihydroxybiphenyl dioxygenase"/>
    <property type="match status" value="1"/>
</dbReference>
<accession>A0ABT3IND4</accession>
<proteinExistence type="predicted"/>
<reference evidence="2 3" key="1">
    <citation type="submission" date="2022-10" db="EMBL/GenBank/DDBJ databases">
        <title>Chitinophaga nivalis PC15 sp. nov., isolated from Pyeongchang county, South Korea.</title>
        <authorList>
            <person name="Trinh H.N."/>
        </authorList>
    </citation>
    <scope>NUCLEOTIDE SEQUENCE [LARGE SCALE GENOMIC DNA]</scope>
    <source>
        <strain evidence="2 3">PC14</strain>
    </source>
</reference>
<evidence type="ECO:0000259" key="1">
    <source>
        <dbReference type="PROSITE" id="PS51819"/>
    </source>
</evidence>
<feature type="domain" description="VOC" evidence="1">
    <location>
        <begin position="4"/>
        <end position="128"/>
    </location>
</feature>
<dbReference type="InterPro" id="IPR050383">
    <property type="entry name" value="GlyoxalaseI/FosfomycinResist"/>
</dbReference>
<dbReference type="PROSITE" id="PS51819">
    <property type="entry name" value="VOC"/>
    <property type="match status" value="1"/>
</dbReference>
<dbReference type="PANTHER" id="PTHR21366:SF31">
    <property type="entry name" value="METALLOTHIOL TRANSFERASE FOSB"/>
    <property type="match status" value="1"/>
</dbReference>
<dbReference type="Pfam" id="PF00903">
    <property type="entry name" value="Glyoxalase"/>
    <property type="match status" value="1"/>
</dbReference>
<sequence>MIKGLYETHLYVEDLQRSINFYRHVLGLQLCRFEAGRRAAFLWIGQPQAAMLGLWEKPAAEIDSRHFAFTCDPEFILTEAIDFLTKHGVQPYNFLKDGSMQPMVFTWMPAVAIYFNDPDGHQLEFIAILEGEAHPAGEVVSYEAWLQLNQSGDR</sequence>
<gene>
    <name evidence="2" type="ORF">OL497_16315</name>
</gene>
<dbReference type="InterPro" id="IPR037523">
    <property type="entry name" value="VOC_core"/>
</dbReference>
<comment type="caution">
    <text evidence="2">The sequence shown here is derived from an EMBL/GenBank/DDBJ whole genome shotgun (WGS) entry which is preliminary data.</text>
</comment>
<dbReference type="EMBL" id="JAPDNS010000002">
    <property type="protein sequence ID" value="MCW3485476.1"/>
    <property type="molecule type" value="Genomic_DNA"/>
</dbReference>
<dbReference type="RefSeq" id="WP_264731938.1">
    <property type="nucleotide sequence ID" value="NZ_JAPDNR010000001.1"/>
</dbReference>
<dbReference type="InterPro" id="IPR004360">
    <property type="entry name" value="Glyas_Fos-R_dOase_dom"/>
</dbReference>
<dbReference type="Gene3D" id="3.10.180.10">
    <property type="entry name" value="2,3-Dihydroxybiphenyl 1,2-Dioxygenase, domain 1"/>
    <property type="match status" value="1"/>
</dbReference>
<dbReference type="InterPro" id="IPR029068">
    <property type="entry name" value="Glyas_Bleomycin-R_OHBP_Dase"/>
</dbReference>
<dbReference type="CDD" id="cd06587">
    <property type="entry name" value="VOC"/>
    <property type="match status" value="1"/>
</dbReference>
<name>A0ABT3IND4_9BACT</name>
<dbReference type="Proteomes" id="UP001207742">
    <property type="component" value="Unassembled WGS sequence"/>
</dbReference>
<evidence type="ECO:0000313" key="3">
    <source>
        <dbReference type="Proteomes" id="UP001207742"/>
    </source>
</evidence>
<dbReference type="PANTHER" id="PTHR21366">
    <property type="entry name" value="GLYOXALASE FAMILY PROTEIN"/>
    <property type="match status" value="1"/>
</dbReference>
<keyword evidence="3" id="KW-1185">Reference proteome</keyword>
<protein>
    <submittedName>
        <fullName evidence="2">VOC family protein</fullName>
    </submittedName>
</protein>
<evidence type="ECO:0000313" key="2">
    <source>
        <dbReference type="EMBL" id="MCW3485476.1"/>
    </source>
</evidence>
<organism evidence="2 3">
    <name type="scientific">Chitinophaga nivalis</name>
    <dbReference type="NCBI Taxonomy" id="2991709"/>
    <lineage>
        <taxon>Bacteria</taxon>
        <taxon>Pseudomonadati</taxon>
        <taxon>Bacteroidota</taxon>
        <taxon>Chitinophagia</taxon>
        <taxon>Chitinophagales</taxon>
        <taxon>Chitinophagaceae</taxon>
        <taxon>Chitinophaga</taxon>
    </lineage>
</organism>